<evidence type="ECO:0000256" key="5">
    <source>
        <dbReference type="ARBA" id="ARBA00022801"/>
    </source>
</evidence>
<dbReference type="EC" id="3.2.1.-" evidence="10"/>
<keyword evidence="14" id="KW-1185">Reference proteome</keyword>
<evidence type="ECO:0000256" key="9">
    <source>
        <dbReference type="ARBA" id="ARBA00048605"/>
    </source>
</evidence>
<evidence type="ECO:0000256" key="11">
    <source>
        <dbReference type="SAM" id="MobiDB-lite"/>
    </source>
</evidence>
<evidence type="ECO:0000256" key="10">
    <source>
        <dbReference type="RuleBase" id="RU361193"/>
    </source>
</evidence>
<evidence type="ECO:0000256" key="2">
    <source>
        <dbReference type="ARBA" id="ARBA00004922"/>
    </source>
</evidence>
<comment type="pathway">
    <text evidence="2">Protein modification; protein glycosylation.</text>
</comment>
<evidence type="ECO:0000313" key="13">
    <source>
        <dbReference type="EMBL" id="KAL0566108.1"/>
    </source>
</evidence>
<dbReference type="PANTHER" id="PTHR11742:SF55">
    <property type="entry name" value="ENDOPLASMIC RETICULUM MANNOSYL-OLIGOSACCHARIDE 1,2-ALPHA-MANNOSIDASE"/>
    <property type="match status" value="1"/>
</dbReference>
<keyword evidence="5 10" id="KW-0378">Hydrolase</keyword>
<name>A0ABR3ET95_9AGAR</name>
<keyword evidence="7" id="KW-1015">Disulfide bond</keyword>
<keyword evidence="4" id="KW-0479">Metal-binding</keyword>
<keyword evidence="12" id="KW-0472">Membrane</keyword>
<dbReference type="Gene3D" id="1.50.10.10">
    <property type="match status" value="2"/>
</dbReference>
<dbReference type="GO" id="GO:0004571">
    <property type="term" value="F:mannosyl-oligosaccharide 1,2-alpha-mannosidase activity"/>
    <property type="evidence" value="ECO:0007669"/>
    <property type="project" value="UniProtKB-EC"/>
</dbReference>
<keyword evidence="10 13" id="KW-0326">Glycosidase</keyword>
<proteinExistence type="inferred from homology"/>
<feature type="region of interest" description="Disordered" evidence="11">
    <location>
        <begin position="282"/>
        <end position="302"/>
    </location>
</feature>
<accession>A0ABR3ET95</accession>
<keyword evidence="12" id="KW-1133">Transmembrane helix</keyword>
<dbReference type="Proteomes" id="UP001465976">
    <property type="component" value="Unassembled WGS sequence"/>
</dbReference>
<comment type="similarity">
    <text evidence="3 10">Belongs to the glycosyl hydrolase 47 family.</text>
</comment>
<keyword evidence="6" id="KW-0106">Calcium</keyword>
<feature type="transmembrane region" description="Helical" evidence="12">
    <location>
        <begin position="28"/>
        <end position="48"/>
    </location>
</feature>
<dbReference type="SUPFAM" id="SSF48225">
    <property type="entry name" value="Seven-hairpin glycosidases"/>
    <property type="match status" value="2"/>
</dbReference>
<evidence type="ECO:0000313" key="14">
    <source>
        <dbReference type="Proteomes" id="UP001465976"/>
    </source>
</evidence>
<comment type="catalytic activity">
    <reaction evidence="9">
        <text>N(4)-(alpha-D-Man-(1-&gt;2)-alpha-D-Man-(1-&gt;2)-alpha-D-Man-(1-&gt;3)-[alpha-D-Man-(1-&gt;2)-alpha-D-Man-(1-&gt;3)-[alpha-D-Man-(1-&gt;2)-alpha-D-Man-(1-&gt;6)]-alpha-D-Man-(1-&gt;6)]-beta-D-Man-(1-&gt;4)-beta-D-GlcNAc-(1-&gt;4)-beta-D-GlcNAc)-L-asparaginyl-[protein] (N-glucan mannose isomer 9A1,2,3B1,2,3) + 4 H2O = N(4)-(alpha-D-Man-(1-&gt;3)-[alpha-D-Man-(1-&gt;3)-[alpha-D-Man-(1-&gt;6)]-alpha-D-Man-(1-&gt;6)]-beta-D-Man-(1-&gt;4)-beta-D-GlcNAc-(1-&gt;4)-beta-D-GlcNAc)-L-asparaginyl-[protein] (N-glucan mannose isomer 5A1,2) + 4 beta-D-mannose</text>
        <dbReference type="Rhea" id="RHEA:56008"/>
        <dbReference type="Rhea" id="RHEA-COMP:14356"/>
        <dbReference type="Rhea" id="RHEA-COMP:14367"/>
        <dbReference type="ChEBI" id="CHEBI:15377"/>
        <dbReference type="ChEBI" id="CHEBI:28563"/>
        <dbReference type="ChEBI" id="CHEBI:59087"/>
        <dbReference type="ChEBI" id="CHEBI:139493"/>
        <dbReference type="EC" id="3.2.1.113"/>
    </reaction>
</comment>
<comment type="caution">
    <text evidence="13">The sequence shown here is derived from an EMBL/GenBank/DDBJ whole genome shotgun (WGS) entry which is preliminary data.</text>
</comment>
<evidence type="ECO:0000256" key="4">
    <source>
        <dbReference type="ARBA" id="ARBA00022723"/>
    </source>
</evidence>
<reference evidence="13 14" key="1">
    <citation type="submission" date="2024-02" db="EMBL/GenBank/DDBJ databases">
        <title>A draft genome for the cacao thread blight pathogen Marasmius crinis-equi.</title>
        <authorList>
            <person name="Cohen S.P."/>
            <person name="Baruah I.K."/>
            <person name="Amoako-Attah I."/>
            <person name="Bukari Y."/>
            <person name="Meinhardt L.W."/>
            <person name="Bailey B.A."/>
        </authorList>
    </citation>
    <scope>NUCLEOTIDE SEQUENCE [LARGE SCALE GENOMIC DNA]</scope>
    <source>
        <strain evidence="13 14">GH-76</strain>
    </source>
</reference>
<sequence length="474" mass="52912">MFSSYELALWRHNVEATINRFKLRLAKYAPWSYIGIVAFFVFASYVLLLPPRLAANFPPFAHPEWDGPFPGSGSPLRHTTFPFPTTPASTLIKADVEKQDAVVNMFKHAWSTYEKHAFGADEYHPLTKRGSNFSVNGGVGYCIVDAIDTMILIGEPLKAEYTRAREWIANDLSFDRNGSFSTFETTIRVLGGLLSAFYLTSDPIFRTKAIDLADRIYPVFNQSHTGAVLPARVVDLGRKEGFSSGASVAEVGTLQLEFRYGAELTVGGAQGGEGAFERDVIDEEELDERRPPPPLPPHGRRRDRRDWWYASERVIQVIKHNLPDGFGGLAPIFMDAATGQFLESEIRLGGSGDSYYEYLLKQYLQTAGTQPVFKEMYTQAMQGIHDKLVKKTKKRGLTYMAHLVPSSGVKGVTTWREGNRQEHLICFLAGSLMLGATTVHTTSSFKPVSVPPRREELTKTGWRDWNTGVGLLEG</sequence>
<evidence type="ECO:0000256" key="3">
    <source>
        <dbReference type="ARBA" id="ARBA00007658"/>
    </source>
</evidence>
<keyword evidence="12" id="KW-0812">Transmembrane</keyword>
<evidence type="ECO:0000256" key="8">
    <source>
        <dbReference type="ARBA" id="ARBA00047669"/>
    </source>
</evidence>
<dbReference type="InterPro" id="IPR012341">
    <property type="entry name" value="6hp_glycosidase-like_sf"/>
</dbReference>
<dbReference type="PRINTS" id="PR00747">
    <property type="entry name" value="GLYHDRLASE47"/>
</dbReference>
<gene>
    <name evidence="13" type="primary">MNS1_3</name>
    <name evidence="13" type="ORF">V5O48_015907</name>
</gene>
<dbReference type="PANTHER" id="PTHR11742">
    <property type="entry name" value="MANNOSYL-OLIGOSACCHARIDE ALPHA-1,2-MANNOSIDASE-RELATED"/>
    <property type="match status" value="1"/>
</dbReference>
<feature type="non-terminal residue" evidence="13">
    <location>
        <position position="474"/>
    </location>
</feature>
<organism evidence="13 14">
    <name type="scientific">Marasmius crinis-equi</name>
    <dbReference type="NCBI Taxonomy" id="585013"/>
    <lineage>
        <taxon>Eukaryota</taxon>
        <taxon>Fungi</taxon>
        <taxon>Dikarya</taxon>
        <taxon>Basidiomycota</taxon>
        <taxon>Agaricomycotina</taxon>
        <taxon>Agaricomycetes</taxon>
        <taxon>Agaricomycetidae</taxon>
        <taxon>Agaricales</taxon>
        <taxon>Marasmiineae</taxon>
        <taxon>Marasmiaceae</taxon>
        <taxon>Marasmius</taxon>
    </lineage>
</organism>
<dbReference type="InterPro" id="IPR036026">
    <property type="entry name" value="Seven-hairpin_glycosidases"/>
</dbReference>
<evidence type="ECO:0000256" key="12">
    <source>
        <dbReference type="SAM" id="Phobius"/>
    </source>
</evidence>
<comment type="cofactor">
    <cofactor evidence="1">
        <name>Ca(2+)</name>
        <dbReference type="ChEBI" id="CHEBI:29108"/>
    </cofactor>
</comment>
<protein>
    <recommendedName>
        <fullName evidence="10">alpha-1,2-Mannosidase</fullName>
        <ecNumber evidence="10">3.2.1.-</ecNumber>
    </recommendedName>
</protein>
<dbReference type="Pfam" id="PF01532">
    <property type="entry name" value="Glyco_hydro_47"/>
    <property type="match status" value="2"/>
</dbReference>
<evidence type="ECO:0000256" key="1">
    <source>
        <dbReference type="ARBA" id="ARBA00001913"/>
    </source>
</evidence>
<evidence type="ECO:0000256" key="6">
    <source>
        <dbReference type="ARBA" id="ARBA00022837"/>
    </source>
</evidence>
<comment type="catalytic activity">
    <reaction evidence="8">
        <text>N(4)-(alpha-D-Man-(1-&gt;2)-alpha-D-Man-(1-&gt;2)-alpha-D-Man-(1-&gt;3)-[alpha-D-Man-(1-&gt;3)-[alpha-D-Man-(1-&gt;2)-alpha-D-Man-(1-&gt;6)]-alpha-D-Man-(1-&gt;6)]-beta-D-Man-(1-&gt;4)-beta-D-GlcNAc-(1-&gt;4)-beta-D-GlcNAc)-L-asparaginyl-[protein] (N-glucan mannose isomer 8A1,2,3B1,3) + 3 H2O = N(4)-(alpha-D-Man-(1-&gt;3)-[alpha-D-Man-(1-&gt;3)-[alpha-D-Man-(1-&gt;6)]-alpha-D-Man-(1-&gt;6)]-beta-D-Man-(1-&gt;4)-beta-D-GlcNAc-(1-&gt;4)-beta-D-GlcNAc)-L-asparaginyl-[protein] (N-glucan mannose isomer 5A1,2) + 3 beta-D-mannose</text>
        <dbReference type="Rhea" id="RHEA:56028"/>
        <dbReference type="Rhea" id="RHEA-COMP:14358"/>
        <dbReference type="Rhea" id="RHEA-COMP:14367"/>
        <dbReference type="ChEBI" id="CHEBI:15377"/>
        <dbReference type="ChEBI" id="CHEBI:28563"/>
        <dbReference type="ChEBI" id="CHEBI:59087"/>
        <dbReference type="ChEBI" id="CHEBI:60628"/>
        <dbReference type="EC" id="3.2.1.113"/>
    </reaction>
</comment>
<evidence type="ECO:0000256" key="7">
    <source>
        <dbReference type="ARBA" id="ARBA00023157"/>
    </source>
</evidence>
<dbReference type="EMBL" id="JBAHYK010002007">
    <property type="protein sequence ID" value="KAL0566108.1"/>
    <property type="molecule type" value="Genomic_DNA"/>
</dbReference>
<dbReference type="InterPro" id="IPR050749">
    <property type="entry name" value="Glycosyl_Hydrolase_47"/>
</dbReference>
<dbReference type="InterPro" id="IPR001382">
    <property type="entry name" value="Glyco_hydro_47"/>
</dbReference>